<reference evidence="1 2" key="1">
    <citation type="submission" date="2015-09" db="EMBL/GenBank/DDBJ databases">
        <title>Trachymyrmex zeteki WGS genome.</title>
        <authorList>
            <person name="Nygaard S."/>
            <person name="Hu H."/>
            <person name="Boomsma J."/>
            <person name="Zhang G."/>
        </authorList>
    </citation>
    <scope>NUCLEOTIDE SEQUENCE [LARGE SCALE GENOMIC DNA]</scope>
    <source>
        <strain evidence="1">Tzet28-1</strain>
        <tissue evidence="1">Whole body</tissue>
    </source>
</reference>
<sequence length="134" mass="15315">MLQKRLNNIAILHVYQDIIKDLDLEDFDWLTIYCGTTYTVVHPKAPRGSDETSRVLDSSNSILKDTRATREPICDRLELRVLCEYLLGLTLSNQLESNRLVDWRVDVHLLPNLQTTNECESSQSSDSPILSPVN</sequence>
<evidence type="ECO:0000313" key="1">
    <source>
        <dbReference type="EMBL" id="KYQ57436.1"/>
    </source>
</evidence>
<organism evidence="1 2">
    <name type="scientific">Mycetomoellerius zeteki</name>
    <dbReference type="NCBI Taxonomy" id="64791"/>
    <lineage>
        <taxon>Eukaryota</taxon>
        <taxon>Metazoa</taxon>
        <taxon>Ecdysozoa</taxon>
        <taxon>Arthropoda</taxon>
        <taxon>Hexapoda</taxon>
        <taxon>Insecta</taxon>
        <taxon>Pterygota</taxon>
        <taxon>Neoptera</taxon>
        <taxon>Endopterygota</taxon>
        <taxon>Hymenoptera</taxon>
        <taxon>Apocrita</taxon>
        <taxon>Aculeata</taxon>
        <taxon>Formicoidea</taxon>
        <taxon>Formicidae</taxon>
        <taxon>Myrmicinae</taxon>
        <taxon>Mycetomoellerius</taxon>
    </lineage>
</organism>
<name>A0A151XAP4_9HYME</name>
<keyword evidence="2" id="KW-1185">Reference proteome</keyword>
<gene>
    <name evidence="1" type="ORF">ALC60_03397</name>
</gene>
<accession>A0A151XAP4</accession>
<dbReference type="AlphaFoldDB" id="A0A151XAP4"/>
<dbReference type="EMBL" id="KQ982335">
    <property type="protein sequence ID" value="KYQ57436.1"/>
    <property type="molecule type" value="Genomic_DNA"/>
</dbReference>
<dbReference type="Proteomes" id="UP000075809">
    <property type="component" value="Unassembled WGS sequence"/>
</dbReference>
<evidence type="ECO:0000313" key="2">
    <source>
        <dbReference type="Proteomes" id="UP000075809"/>
    </source>
</evidence>
<protein>
    <submittedName>
        <fullName evidence="1">Uncharacterized protein</fullName>
    </submittedName>
</protein>
<proteinExistence type="predicted"/>